<dbReference type="GO" id="GO:0005524">
    <property type="term" value="F:ATP binding"/>
    <property type="evidence" value="ECO:0007669"/>
    <property type="project" value="UniProtKB-UniRule"/>
</dbReference>
<dbReference type="GO" id="GO:0016887">
    <property type="term" value="F:ATP hydrolysis activity"/>
    <property type="evidence" value="ECO:0007669"/>
    <property type="project" value="InterPro"/>
</dbReference>
<comment type="subunit">
    <text evidence="8">The complex is composed of two ATP-binding proteins (LolD) and two transmembrane proteins (LolC and LolE).</text>
</comment>
<reference evidence="11 13" key="1">
    <citation type="submission" date="2017-05" db="EMBL/GenBank/DDBJ databases">
        <authorList>
            <person name="Blom J."/>
        </authorList>
    </citation>
    <scope>NUCLEOTIDE SEQUENCE [LARGE SCALE GENOMIC DNA]</scope>
    <source>
        <strain evidence="11">PD885</strain>
    </source>
</reference>
<evidence type="ECO:0000256" key="5">
    <source>
        <dbReference type="ARBA" id="ARBA00022840"/>
    </source>
</evidence>
<proteinExistence type="inferred from homology"/>
<keyword evidence="3 8" id="KW-0997">Cell inner membrane</keyword>
<evidence type="ECO:0000256" key="6">
    <source>
        <dbReference type="ARBA" id="ARBA00022967"/>
    </source>
</evidence>
<keyword evidence="11" id="KW-0378">Hydrolase</keyword>
<dbReference type="EMBL" id="LT853882">
    <property type="protein sequence ID" value="SMQ99667.1"/>
    <property type="molecule type" value="Genomic_DNA"/>
</dbReference>
<evidence type="ECO:0000256" key="2">
    <source>
        <dbReference type="ARBA" id="ARBA00022475"/>
    </source>
</evidence>
<dbReference type="Gene3D" id="3.40.50.300">
    <property type="entry name" value="P-loop containing nucleotide triphosphate hydrolases"/>
    <property type="match status" value="1"/>
</dbReference>
<dbReference type="PROSITE" id="PS00211">
    <property type="entry name" value="ABC_TRANSPORTER_1"/>
    <property type="match status" value="1"/>
</dbReference>
<dbReference type="PANTHER" id="PTHR24220:SF689">
    <property type="entry name" value="LIPOPROTEIN-RELEASING SYSTEM ATP-BINDING PROTEIN LOLD"/>
    <property type="match status" value="1"/>
</dbReference>
<name>A0A1Y6H8G5_9XANT</name>
<evidence type="ECO:0000256" key="1">
    <source>
        <dbReference type="ARBA" id="ARBA00022448"/>
    </source>
</evidence>
<dbReference type="GO" id="GO:0089705">
    <property type="term" value="P:protein localization to outer membrane"/>
    <property type="evidence" value="ECO:0007669"/>
    <property type="project" value="TreeGrafter"/>
</dbReference>
<dbReference type="CDD" id="cd03255">
    <property type="entry name" value="ABC_MJ0796_LolCDE_FtsE"/>
    <property type="match status" value="1"/>
</dbReference>
<dbReference type="GO" id="GO:0005886">
    <property type="term" value="C:plasma membrane"/>
    <property type="evidence" value="ECO:0007669"/>
    <property type="project" value="UniProtKB-SubCell"/>
</dbReference>
<comment type="similarity">
    <text evidence="8">Belongs to the ABC transporter superfamily. Lipoprotein translocase (TC 3.A.1.125) family.</text>
</comment>
<dbReference type="PROSITE" id="PS50893">
    <property type="entry name" value="ABC_TRANSPORTER_2"/>
    <property type="match status" value="1"/>
</dbReference>
<dbReference type="InterPro" id="IPR011924">
    <property type="entry name" value="LolD_lipo_ATP-bd"/>
</dbReference>
<dbReference type="PANTHER" id="PTHR24220">
    <property type="entry name" value="IMPORT ATP-BINDING PROTEIN"/>
    <property type="match status" value="1"/>
</dbReference>
<dbReference type="STRING" id="48664.BER92_11530"/>
<evidence type="ECO:0000313" key="12">
    <source>
        <dbReference type="EMBL" id="SMR03690.1"/>
    </source>
</evidence>
<evidence type="ECO:0000256" key="4">
    <source>
        <dbReference type="ARBA" id="ARBA00022741"/>
    </source>
</evidence>
<keyword evidence="7 8" id="KW-0472">Membrane</keyword>
<comment type="function">
    <text evidence="8">Part of the ABC transporter complex LolCDE involved in the translocation of mature outer membrane-directed lipoproteins, from the inner membrane to the periplasmic chaperone, LolA. Responsible for the formation of the LolA-lipoprotein complex in an ATP-dependent manner.</text>
</comment>
<keyword evidence="2 8" id="KW-1003">Cell membrane</keyword>
<comment type="subcellular location">
    <subcellularLocation>
        <location evidence="8">Cell inner membrane</location>
        <topology evidence="8">Peripheral membrane protein</topology>
    </subcellularLocation>
</comment>
<dbReference type="InterPro" id="IPR003439">
    <property type="entry name" value="ABC_transporter-like_ATP-bd"/>
</dbReference>
<keyword evidence="4 8" id="KW-0547">Nucleotide-binding</keyword>
<dbReference type="eggNOG" id="COG1136">
    <property type="taxonomic scope" value="Bacteria"/>
</dbReference>
<dbReference type="Proteomes" id="UP000195953">
    <property type="component" value="Chromosome 1"/>
</dbReference>
<keyword evidence="5 8" id="KW-0067">ATP-binding</keyword>
<evidence type="ECO:0000313" key="14">
    <source>
        <dbReference type="Proteomes" id="UP000195953"/>
    </source>
</evidence>
<dbReference type="RefSeq" id="WP_040761935.1">
    <property type="nucleotide sequence ID" value="NZ_CP016830.1"/>
</dbReference>
<feature type="domain" description="ABC transporter" evidence="10">
    <location>
        <begin position="26"/>
        <end position="251"/>
    </location>
</feature>
<dbReference type="Pfam" id="PF00005">
    <property type="entry name" value="ABC_tran"/>
    <property type="match status" value="1"/>
</dbReference>
<dbReference type="InterPro" id="IPR003593">
    <property type="entry name" value="AAA+_ATPase"/>
</dbReference>
<evidence type="ECO:0000256" key="3">
    <source>
        <dbReference type="ARBA" id="ARBA00022519"/>
    </source>
</evidence>
<dbReference type="NCBIfam" id="TIGR02211">
    <property type="entry name" value="LolD_lipo_ex"/>
    <property type="match status" value="1"/>
</dbReference>
<dbReference type="SUPFAM" id="SSF52540">
    <property type="entry name" value="P-loop containing nucleoside triphosphate hydrolases"/>
    <property type="match status" value="1"/>
</dbReference>
<keyword evidence="13" id="KW-1185">Reference proteome</keyword>
<evidence type="ECO:0000256" key="7">
    <source>
        <dbReference type="ARBA" id="ARBA00023136"/>
    </source>
</evidence>
<evidence type="ECO:0000256" key="9">
    <source>
        <dbReference type="SAM" id="MobiDB-lite"/>
    </source>
</evidence>
<dbReference type="GeneID" id="61894773"/>
<evidence type="ECO:0000256" key="8">
    <source>
        <dbReference type="RuleBase" id="RU367068"/>
    </source>
</evidence>
<evidence type="ECO:0000313" key="13">
    <source>
        <dbReference type="Proteomes" id="UP000195877"/>
    </source>
</evidence>
<dbReference type="EMBL" id="LT853885">
    <property type="protein sequence ID" value="SMR03690.1"/>
    <property type="molecule type" value="Genomic_DNA"/>
</dbReference>
<keyword evidence="12" id="KW-0449">Lipoprotein</keyword>
<accession>A0A1Y6H8G5</accession>
<organism evidence="12 14">
    <name type="scientific">Xanthomonas fragariae</name>
    <dbReference type="NCBI Taxonomy" id="48664"/>
    <lineage>
        <taxon>Bacteria</taxon>
        <taxon>Pseudomonadati</taxon>
        <taxon>Pseudomonadota</taxon>
        <taxon>Gammaproteobacteria</taxon>
        <taxon>Lysobacterales</taxon>
        <taxon>Lysobacteraceae</taxon>
        <taxon>Xanthomonas</taxon>
    </lineage>
</organism>
<dbReference type="GO" id="GO:0022857">
    <property type="term" value="F:transmembrane transporter activity"/>
    <property type="evidence" value="ECO:0007669"/>
    <property type="project" value="TreeGrafter"/>
</dbReference>
<dbReference type="InterPro" id="IPR027417">
    <property type="entry name" value="P-loop_NTPase"/>
</dbReference>
<dbReference type="EC" id="7.6.2.-" evidence="8"/>
<dbReference type="AlphaFoldDB" id="A0A1Y6H8G5"/>
<dbReference type="SMART" id="SM00382">
    <property type="entry name" value="AAA"/>
    <property type="match status" value="1"/>
</dbReference>
<evidence type="ECO:0000259" key="10">
    <source>
        <dbReference type="PROSITE" id="PS50893"/>
    </source>
</evidence>
<protein>
    <recommendedName>
        <fullName evidence="8">Lipoprotein-releasing system ATP-binding protein LolD</fullName>
        <ecNumber evidence="8">7.6.2.-</ecNumber>
    </recommendedName>
</protein>
<dbReference type="Proteomes" id="UP000195877">
    <property type="component" value="Chromosome 1"/>
</dbReference>
<evidence type="ECO:0000313" key="11">
    <source>
        <dbReference type="EMBL" id="SMQ99667.1"/>
    </source>
</evidence>
<dbReference type="FunFam" id="3.40.50.300:FF:000230">
    <property type="entry name" value="Lipoprotein-releasing system ATP-binding protein LolD"/>
    <property type="match status" value="1"/>
</dbReference>
<keyword evidence="1 8" id="KW-0813">Transport</keyword>
<dbReference type="GO" id="GO:0044874">
    <property type="term" value="P:lipoprotein localization to outer membrane"/>
    <property type="evidence" value="ECO:0007669"/>
    <property type="project" value="TreeGrafter"/>
</dbReference>
<sequence length="251" mass="27080">MNEIRESGFGNRESAVQKPNQADAVIRAEALAKTYAEGKMRTPVFSGLDLSVATGETVAIVGASGAGKSTLLHLLGGLDTPTSGEVYVAGRRMSALSDGERGKLRNQALGFVYQFHHLLPEFTALENVMMPVLLSGKAVAVARKQALQLLESVGLVHRIEHKPSELSGGERQRAAVARALVNKPGCVLGDEPTGNLDDRTAETVFELMLELNRAQRTSLVLVTHDRSLARRLDRVLELHQGKLRELALSAV</sequence>
<dbReference type="InterPro" id="IPR017911">
    <property type="entry name" value="MacB-like_ATP-bd"/>
</dbReference>
<dbReference type="KEGG" id="xfr:BER92_11530"/>
<reference evidence="12 14" key="2">
    <citation type="submission" date="2017-05" db="EMBL/GenBank/DDBJ databases">
        <authorList>
            <person name="Song R."/>
            <person name="Chenine A.L."/>
            <person name="Ruprecht R.M."/>
        </authorList>
    </citation>
    <scope>NUCLEOTIDE SEQUENCE [LARGE SCALE GENOMIC DNA]</scope>
    <source>
        <strain evidence="12">PD5205</strain>
    </source>
</reference>
<dbReference type="InterPro" id="IPR017871">
    <property type="entry name" value="ABC_transporter-like_CS"/>
</dbReference>
<keyword evidence="6 8" id="KW-1278">Translocase</keyword>
<feature type="region of interest" description="Disordered" evidence="9">
    <location>
        <begin position="1"/>
        <end position="20"/>
    </location>
</feature>
<gene>
    <name evidence="8 12" type="primary">lolD</name>
    <name evidence="11" type="synonym">lolD_1</name>
    <name evidence="12" type="ORF">PD5205_02396</name>
    <name evidence="11" type="ORF">PD885_02432</name>
</gene>
<dbReference type="InterPro" id="IPR015854">
    <property type="entry name" value="ABC_transpr_LolD-like"/>
</dbReference>